<dbReference type="Gene3D" id="3.50.50.60">
    <property type="entry name" value="FAD/NAD(P)-binding domain"/>
    <property type="match status" value="1"/>
</dbReference>
<dbReference type="Gene3D" id="1.10.405.10">
    <property type="entry name" value="Guanine Nucleotide Dissociation Inhibitor, domain 1"/>
    <property type="match status" value="1"/>
</dbReference>
<evidence type="ECO:0000313" key="6">
    <source>
        <dbReference type="EMBL" id="TKC98818.1"/>
    </source>
</evidence>
<dbReference type="InterPro" id="IPR002937">
    <property type="entry name" value="Amino_oxidase"/>
</dbReference>
<dbReference type="OrthoDB" id="337830at2"/>
<feature type="domain" description="Amine oxidase" evidence="5">
    <location>
        <begin position="53"/>
        <end position="487"/>
    </location>
</feature>
<dbReference type="AlphaFoldDB" id="A0A4U1IWA3"/>
<evidence type="ECO:0000256" key="4">
    <source>
        <dbReference type="PIRSR" id="PIRSR601613-1"/>
    </source>
</evidence>
<protein>
    <submittedName>
        <fullName evidence="6">FAD-dependent oxidoreductase</fullName>
    </submittedName>
</protein>
<reference evidence="6 7" key="1">
    <citation type="submission" date="2019-04" db="EMBL/GenBank/DDBJ databases">
        <authorList>
            <person name="Li Y."/>
            <person name="Wang J."/>
        </authorList>
    </citation>
    <scope>NUCLEOTIDE SEQUENCE [LARGE SCALE GENOMIC DNA]</scope>
    <source>
        <strain evidence="6 7">DSM 14668</strain>
    </source>
</reference>
<organism evidence="6 7">
    <name type="scientific">Polyangium fumosum</name>
    <dbReference type="NCBI Taxonomy" id="889272"/>
    <lineage>
        <taxon>Bacteria</taxon>
        <taxon>Pseudomonadati</taxon>
        <taxon>Myxococcota</taxon>
        <taxon>Polyangia</taxon>
        <taxon>Polyangiales</taxon>
        <taxon>Polyangiaceae</taxon>
        <taxon>Polyangium</taxon>
    </lineage>
</organism>
<gene>
    <name evidence="6" type="ORF">E8A74_39860</name>
</gene>
<dbReference type="Gene3D" id="3.90.660.10">
    <property type="match status" value="1"/>
</dbReference>
<dbReference type="GO" id="GO:0016491">
    <property type="term" value="F:oxidoreductase activity"/>
    <property type="evidence" value="ECO:0007669"/>
    <property type="project" value="UniProtKB-KW"/>
</dbReference>
<dbReference type="Pfam" id="PF01593">
    <property type="entry name" value="Amino_oxidase"/>
    <property type="match status" value="1"/>
</dbReference>
<evidence type="ECO:0000256" key="2">
    <source>
        <dbReference type="ARBA" id="ARBA00005995"/>
    </source>
</evidence>
<feature type="binding site" evidence="4">
    <location>
        <position position="101"/>
    </location>
    <ligand>
        <name>substrate</name>
    </ligand>
</feature>
<feature type="binding site" evidence="4">
    <location>
        <begin position="98"/>
        <end position="101"/>
    </location>
    <ligand>
        <name>FAD</name>
        <dbReference type="ChEBI" id="CHEBI:57692"/>
    </ligand>
</feature>
<dbReference type="PANTHER" id="PTHR43563">
    <property type="entry name" value="AMINE OXIDASE"/>
    <property type="match status" value="1"/>
</dbReference>
<comment type="similarity">
    <text evidence="2">Belongs to the flavin monoamine oxidase family.</text>
</comment>
<feature type="binding site" evidence="4">
    <location>
        <position position="383"/>
    </location>
    <ligand>
        <name>substrate</name>
    </ligand>
</feature>
<feature type="binding site" evidence="4">
    <location>
        <begin position="73"/>
        <end position="74"/>
    </location>
    <ligand>
        <name>FAD</name>
        <dbReference type="ChEBI" id="CHEBI:57692"/>
    </ligand>
</feature>
<keyword evidence="3" id="KW-0560">Oxidoreductase</keyword>
<dbReference type="InterPro" id="IPR001613">
    <property type="entry name" value="Flavin_amine_oxidase"/>
</dbReference>
<comment type="caution">
    <text evidence="6">The sequence shown here is derived from an EMBL/GenBank/DDBJ whole genome shotgun (WGS) entry which is preliminary data.</text>
</comment>
<proteinExistence type="inferred from homology"/>
<dbReference type="RefSeq" id="WP_136934360.1">
    <property type="nucleotide sequence ID" value="NZ_SSMQ01000063.1"/>
</dbReference>
<dbReference type="PROSITE" id="PS51318">
    <property type="entry name" value="TAT"/>
    <property type="match status" value="1"/>
</dbReference>
<dbReference type="InterPro" id="IPR006311">
    <property type="entry name" value="TAT_signal"/>
</dbReference>
<dbReference type="InterPro" id="IPR036188">
    <property type="entry name" value="FAD/NAD-bd_sf"/>
</dbReference>
<dbReference type="PRINTS" id="PR00757">
    <property type="entry name" value="AMINEOXDASEF"/>
</dbReference>
<comment type="cofactor">
    <cofactor evidence="1">
        <name>FAD</name>
        <dbReference type="ChEBI" id="CHEBI:57692"/>
    </cofactor>
</comment>
<feature type="binding site" evidence="4">
    <location>
        <position position="463"/>
    </location>
    <ligand>
        <name>FAD</name>
        <dbReference type="ChEBI" id="CHEBI:57692"/>
    </ligand>
</feature>
<dbReference type="Proteomes" id="UP000309215">
    <property type="component" value="Unassembled WGS sequence"/>
</dbReference>
<dbReference type="SUPFAM" id="SSF51905">
    <property type="entry name" value="FAD/NAD(P)-binding domain"/>
    <property type="match status" value="1"/>
</dbReference>
<dbReference type="PANTHER" id="PTHR43563:SF1">
    <property type="entry name" value="AMINE OXIDASE [FLAVIN-CONTAINING] B"/>
    <property type="match status" value="1"/>
</dbReference>
<evidence type="ECO:0000256" key="3">
    <source>
        <dbReference type="ARBA" id="ARBA00023002"/>
    </source>
</evidence>
<name>A0A4U1IWA3_9BACT</name>
<feature type="binding site" evidence="4">
    <location>
        <position position="269"/>
    </location>
    <ligand>
        <name>FAD</name>
        <dbReference type="ChEBI" id="CHEBI:57692"/>
    </ligand>
</feature>
<accession>A0A4U1IWA3</accession>
<evidence type="ECO:0000313" key="7">
    <source>
        <dbReference type="Proteomes" id="UP000309215"/>
    </source>
</evidence>
<dbReference type="EMBL" id="SSMQ01000063">
    <property type="protein sequence ID" value="TKC98818.1"/>
    <property type="molecule type" value="Genomic_DNA"/>
</dbReference>
<sequence length="490" mass="54278">MKSKTRFDRRRFLELLSAAGVAVYLPGCGSDDGQPPANPPASTKKALVLGGGLAGLSAAYELQKKGWDVTVLEAQAHAGGRVLTQRDGFENGQYAELGATRIPDVHDHTIAYVEELGLKLEEFPGGTPLYYLGGQRFVHTEGTPWPLAGLSPEEAMEGLGMWSTYIAANFEAFGNPRDGSFPREGILEQYDKMVMTDFLKEKGATEAWLPLYVSDNGTEVYKIGCLAWMALEVADQDWDLTYHVQGGNDQIAQKLAEKLDGKVKFERVVKSITQDDTKVTVTVDAKGTSETYEADYLVCTIPFKPLRDVAFSPALPDDKQKAMDEVHMMTASRAMFQTKTRFWKNDPLGELGGLKLAKTDTKAERVWDLSATQPGDTGLLLAYMQDENADDFAALAAPEREAYIQAEMAKFFPDIEAEKLSFHMKVWAEDPWSQGAWTEILPNQWWMMAVIPRSEGRIHFAGEHTSIWAGWMQGAIESGKRAADEILQKA</sequence>
<keyword evidence="7" id="KW-1185">Reference proteome</keyword>
<dbReference type="SUPFAM" id="SSF54373">
    <property type="entry name" value="FAD-linked reductases, C-terminal domain"/>
    <property type="match status" value="1"/>
</dbReference>
<dbReference type="InterPro" id="IPR050703">
    <property type="entry name" value="Flavin_MAO"/>
</dbReference>
<evidence type="ECO:0000259" key="5">
    <source>
        <dbReference type="Pfam" id="PF01593"/>
    </source>
</evidence>
<evidence type="ECO:0000256" key="1">
    <source>
        <dbReference type="ARBA" id="ARBA00001974"/>
    </source>
</evidence>